<dbReference type="SUPFAM" id="SSF56300">
    <property type="entry name" value="Metallo-dependent phosphatases"/>
    <property type="match status" value="1"/>
</dbReference>
<feature type="domain" description="Calcineurin-like phosphoesterase" evidence="3">
    <location>
        <begin position="40"/>
        <end position="244"/>
    </location>
</feature>
<dbReference type="PANTHER" id="PTHR11575">
    <property type="entry name" value="5'-NUCLEOTIDASE-RELATED"/>
    <property type="match status" value="1"/>
</dbReference>
<dbReference type="Gene3D" id="3.60.21.10">
    <property type="match status" value="1"/>
</dbReference>
<dbReference type="InterPro" id="IPR008334">
    <property type="entry name" value="5'-Nucleotdase_C"/>
</dbReference>
<dbReference type="PRINTS" id="PR01607">
    <property type="entry name" value="APYRASEFAMLY"/>
</dbReference>
<dbReference type="InterPro" id="IPR036907">
    <property type="entry name" value="5'-Nucleotdase_C_sf"/>
</dbReference>
<proteinExistence type="inferred from homology"/>
<gene>
    <name evidence="5" type="ORF">GCM10011573_31490</name>
</gene>
<feature type="signal peptide" evidence="2">
    <location>
        <begin position="1"/>
        <end position="26"/>
    </location>
</feature>
<evidence type="ECO:0000259" key="4">
    <source>
        <dbReference type="Pfam" id="PF02872"/>
    </source>
</evidence>
<dbReference type="Pfam" id="PF00149">
    <property type="entry name" value="Metallophos"/>
    <property type="match status" value="1"/>
</dbReference>
<dbReference type="PANTHER" id="PTHR11575:SF24">
    <property type="entry name" value="5'-NUCLEOTIDASE"/>
    <property type="match status" value="1"/>
</dbReference>
<dbReference type="InterPro" id="IPR006179">
    <property type="entry name" value="5_nucleotidase/apyrase"/>
</dbReference>
<keyword evidence="1 2" id="KW-0732">Signal</keyword>
<protein>
    <recommendedName>
        <fullName evidence="7">5'-nucleotidase</fullName>
    </recommendedName>
</protein>
<name>A0ABQ1PM58_9ENTE</name>
<dbReference type="SMART" id="SM00728">
    <property type="entry name" value="ChW"/>
    <property type="match status" value="3"/>
</dbReference>
<evidence type="ECO:0008006" key="7">
    <source>
        <dbReference type="Google" id="ProtNLM"/>
    </source>
</evidence>
<dbReference type="EMBL" id="BMKI01000009">
    <property type="protein sequence ID" value="GGC99643.1"/>
    <property type="molecule type" value="Genomic_DNA"/>
</dbReference>
<keyword evidence="2" id="KW-0378">Hydrolase</keyword>
<feature type="chain" id="PRO_5044982475" description="5'-nucleotidase" evidence="2">
    <location>
        <begin position="27"/>
        <end position="673"/>
    </location>
</feature>
<evidence type="ECO:0000256" key="1">
    <source>
        <dbReference type="ARBA" id="ARBA00022729"/>
    </source>
</evidence>
<dbReference type="RefSeq" id="WP_188634521.1">
    <property type="nucleotide sequence ID" value="NZ_BMKI01000009.1"/>
</dbReference>
<keyword evidence="6" id="KW-1185">Reference proteome</keyword>
<dbReference type="PROSITE" id="PS00786">
    <property type="entry name" value="5_NUCLEOTIDASE_2"/>
    <property type="match status" value="1"/>
</dbReference>
<dbReference type="InterPro" id="IPR006637">
    <property type="entry name" value="ChW"/>
</dbReference>
<comment type="caution">
    <text evidence="5">The sequence shown here is derived from an EMBL/GenBank/DDBJ whole genome shotgun (WGS) entry which is preliminary data.</text>
</comment>
<dbReference type="Proteomes" id="UP000630615">
    <property type="component" value="Unassembled WGS sequence"/>
</dbReference>
<evidence type="ECO:0000313" key="6">
    <source>
        <dbReference type="Proteomes" id="UP000630615"/>
    </source>
</evidence>
<dbReference type="InterPro" id="IPR029052">
    <property type="entry name" value="Metallo-depent_PP-like"/>
</dbReference>
<dbReference type="Pfam" id="PF07538">
    <property type="entry name" value="ChW"/>
    <property type="match status" value="3"/>
</dbReference>
<dbReference type="InterPro" id="IPR004843">
    <property type="entry name" value="Calcineurin-like_PHP"/>
</dbReference>
<evidence type="ECO:0000256" key="2">
    <source>
        <dbReference type="RuleBase" id="RU362119"/>
    </source>
</evidence>
<dbReference type="Gene3D" id="3.90.780.10">
    <property type="entry name" value="5'-Nucleotidase, C-terminal domain"/>
    <property type="match status" value="1"/>
</dbReference>
<reference evidence="6" key="1">
    <citation type="journal article" date="2019" name="Int. J. Syst. Evol. Microbiol.">
        <title>The Global Catalogue of Microorganisms (GCM) 10K type strain sequencing project: providing services to taxonomists for standard genome sequencing and annotation.</title>
        <authorList>
            <consortium name="The Broad Institute Genomics Platform"/>
            <consortium name="The Broad Institute Genome Sequencing Center for Infectious Disease"/>
            <person name="Wu L."/>
            <person name="Ma J."/>
        </authorList>
    </citation>
    <scope>NUCLEOTIDE SEQUENCE [LARGE SCALE GENOMIC DNA]</scope>
    <source>
        <strain evidence="6">CGMCC 1.15942</strain>
    </source>
</reference>
<evidence type="ECO:0000259" key="3">
    <source>
        <dbReference type="Pfam" id="PF00149"/>
    </source>
</evidence>
<feature type="domain" description="5'-Nucleotidase C-terminal" evidence="4">
    <location>
        <begin position="329"/>
        <end position="467"/>
    </location>
</feature>
<comment type="similarity">
    <text evidence="2">Belongs to the 5'-nucleotidase family.</text>
</comment>
<keyword evidence="2" id="KW-0547">Nucleotide-binding</keyword>
<dbReference type="Pfam" id="PF02872">
    <property type="entry name" value="5_nucleotid_C"/>
    <property type="match status" value="1"/>
</dbReference>
<sequence>MKYMKNWLALSIWLFFCFAFPAVTLAEEQHQTPDVLPVQVLGINDFHGALSDAAFLSSNLAAETNAFKTKNQNGFSFRVQAGDMVGSSPVNSSLLQDEPTIKAMNRMSFDYGTLGNHEFDEGLAEFNRILTGTAPSKGVFNLETENYPREASTQQMLIANVRIGFIGIVTKNIPDLVSKKYYEEYSFLDEAETIAAYSQELRNQGVQAIIVLAHSGQGETIIHKLNQIAPEHSVDILFDGHSHKEINTVTGKTRIVQSGANGNFFSNVTGYLDANTKDFIETPQAQLKRVDRSIQKDPAVETITTDADQQIEGLANQIISYADTTILKKENQWKESALGNLVADAQTAIAVKEGFPVEGALVNTGSLRADLTVESDRSIRYGAAHRVQPFGNPLYVVQLSGKQLTELLNQQYQNNQKNSLQIAGISYQYTNYYDPKQPYILTKLMKKNKTVIAPDHLVTVVVNEYIYTSTVFNPILTKGKLLGVLENNDTDAFIHYLKEQKEHGQSLSPKIENRKSYTPFHPENDFSYHTHVQDYGWQPYVTNAQTSGTTGKYKRLEAIQIKLNASIDGTIQYKTHIQDYGWQGWREKNALSGTTGKSKRLEAIQIRLNGALSSYYDIHYRVHSQDYGWLGWAKNGQSSGTQGFSKRLEAIQIKIVKKNTALPVNNRAPFIKK</sequence>
<dbReference type="InterPro" id="IPR006146">
    <property type="entry name" value="5'-Nucleotdase_CS"/>
</dbReference>
<accession>A0ABQ1PM58</accession>
<organism evidence="5 6">
    <name type="scientific">Enterococcus wangshanyuanii</name>
    <dbReference type="NCBI Taxonomy" id="2005703"/>
    <lineage>
        <taxon>Bacteria</taxon>
        <taxon>Bacillati</taxon>
        <taxon>Bacillota</taxon>
        <taxon>Bacilli</taxon>
        <taxon>Lactobacillales</taxon>
        <taxon>Enterococcaceae</taxon>
        <taxon>Enterococcus</taxon>
    </lineage>
</organism>
<evidence type="ECO:0000313" key="5">
    <source>
        <dbReference type="EMBL" id="GGC99643.1"/>
    </source>
</evidence>
<dbReference type="SUPFAM" id="SSF55816">
    <property type="entry name" value="5'-nucleotidase (syn. UDP-sugar hydrolase), C-terminal domain"/>
    <property type="match status" value="1"/>
</dbReference>